<dbReference type="KEGG" id="cdet:87950114"/>
<evidence type="ECO:0000256" key="1">
    <source>
        <dbReference type="SAM" id="MobiDB-lite"/>
    </source>
</evidence>
<dbReference type="EMBL" id="CP137313">
    <property type="protein sequence ID" value="WQF88600.1"/>
    <property type="molecule type" value="Genomic_DNA"/>
</dbReference>
<sequence length="80" mass="8809">MTSAEDRAGAVPPDMLQEADERGVTHKSPVGSVPATQARFEPVTSVRLVRRNQSQRDRRNSTFNEVAAWRASRDRGSSIG</sequence>
<gene>
    <name evidence="2" type="ORF">CDEST_13614</name>
</gene>
<dbReference type="AlphaFoldDB" id="A0AAX4IZH6"/>
<dbReference type="RefSeq" id="XP_062785821.1">
    <property type="nucleotide sequence ID" value="XM_062929770.1"/>
</dbReference>
<accession>A0AAX4IZH6</accession>
<feature type="compositionally biased region" description="Basic and acidic residues" evidence="1">
    <location>
        <begin position="71"/>
        <end position="80"/>
    </location>
</feature>
<protein>
    <submittedName>
        <fullName evidence="2">Uncharacterized protein</fullName>
    </submittedName>
</protein>
<keyword evidence="3" id="KW-1185">Reference proteome</keyword>
<reference evidence="3" key="1">
    <citation type="journal article" date="2023" name="bioRxiv">
        <title>Complete genome of the Medicago anthracnose fungus, Colletotrichum destructivum, reveals a mini-chromosome-like region within a core chromosome.</title>
        <authorList>
            <person name="Lapalu N."/>
            <person name="Simon A."/>
            <person name="Lu A."/>
            <person name="Plaumann P.-L."/>
            <person name="Amselem J."/>
            <person name="Pigne S."/>
            <person name="Auger A."/>
            <person name="Koch C."/>
            <person name="Dallery J.-F."/>
            <person name="O'Connell R.J."/>
        </authorList>
    </citation>
    <scope>NUCLEOTIDE SEQUENCE [LARGE SCALE GENOMIC DNA]</scope>
    <source>
        <strain evidence="3">CBS 520.97</strain>
    </source>
</reference>
<evidence type="ECO:0000313" key="2">
    <source>
        <dbReference type="EMBL" id="WQF88600.1"/>
    </source>
</evidence>
<dbReference type="GeneID" id="87950114"/>
<name>A0AAX4IZH6_9PEZI</name>
<dbReference type="Proteomes" id="UP001322277">
    <property type="component" value="Chromosome 9"/>
</dbReference>
<organism evidence="2 3">
    <name type="scientific">Colletotrichum destructivum</name>
    <dbReference type="NCBI Taxonomy" id="34406"/>
    <lineage>
        <taxon>Eukaryota</taxon>
        <taxon>Fungi</taxon>
        <taxon>Dikarya</taxon>
        <taxon>Ascomycota</taxon>
        <taxon>Pezizomycotina</taxon>
        <taxon>Sordariomycetes</taxon>
        <taxon>Hypocreomycetidae</taxon>
        <taxon>Glomerellales</taxon>
        <taxon>Glomerellaceae</taxon>
        <taxon>Colletotrichum</taxon>
        <taxon>Colletotrichum destructivum species complex</taxon>
    </lineage>
</organism>
<feature type="region of interest" description="Disordered" evidence="1">
    <location>
        <begin position="1"/>
        <end position="80"/>
    </location>
</feature>
<evidence type="ECO:0000313" key="3">
    <source>
        <dbReference type="Proteomes" id="UP001322277"/>
    </source>
</evidence>
<proteinExistence type="predicted"/>